<dbReference type="InterPro" id="IPR016763">
    <property type="entry name" value="VAP"/>
</dbReference>
<feature type="coiled-coil region" evidence="7">
    <location>
        <begin position="164"/>
        <end position="205"/>
    </location>
</feature>
<dbReference type="CDD" id="cd14686">
    <property type="entry name" value="bZIP"/>
    <property type="match status" value="1"/>
</dbReference>
<organism evidence="9 10">
    <name type="scientific">Zootermopsis nevadensis</name>
    <name type="common">Dampwood termite</name>
    <dbReference type="NCBI Taxonomy" id="136037"/>
    <lineage>
        <taxon>Eukaryota</taxon>
        <taxon>Metazoa</taxon>
        <taxon>Ecdysozoa</taxon>
        <taxon>Arthropoda</taxon>
        <taxon>Hexapoda</taxon>
        <taxon>Insecta</taxon>
        <taxon>Pterygota</taxon>
        <taxon>Neoptera</taxon>
        <taxon>Polyneoptera</taxon>
        <taxon>Dictyoptera</taxon>
        <taxon>Blattodea</taxon>
        <taxon>Blattoidea</taxon>
        <taxon>Termitoidae</taxon>
        <taxon>Termopsidae</taxon>
        <taxon>Zootermopsis</taxon>
    </lineage>
</organism>
<evidence type="ECO:0000256" key="4">
    <source>
        <dbReference type="ARBA" id="ARBA00022989"/>
    </source>
</evidence>
<dbReference type="InterPro" id="IPR008962">
    <property type="entry name" value="PapD-like_sf"/>
</dbReference>
<dbReference type="Pfam" id="PF00635">
    <property type="entry name" value="Motile_Sperm"/>
    <property type="match status" value="1"/>
</dbReference>
<dbReference type="GO" id="GO:0005789">
    <property type="term" value="C:endoplasmic reticulum membrane"/>
    <property type="evidence" value="ECO:0007669"/>
    <property type="project" value="InterPro"/>
</dbReference>
<dbReference type="PROSITE" id="PS50202">
    <property type="entry name" value="MSP"/>
    <property type="match status" value="1"/>
</dbReference>
<accession>A0A067RGG1</accession>
<dbReference type="OMA" id="LRCTFEM"/>
<evidence type="ECO:0000313" key="9">
    <source>
        <dbReference type="EMBL" id="KDR22867.1"/>
    </source>
</evidence>
<name>A0A067RGG1_ZOONE</name>
<keyword evidence="10" id="KW-1185">Reference proteome</keyword>
<dbReference type="GO" id="GO:0061817">
    <property type="term" value="P:endoplasmic reticulum-plasma membrane tethering"/>
    <property type="evidence" value="ECO:0007669"/>
    <property type="project" value="TreeGrafter"/>
</dbReference>
<dbReference type="InterPro" id="IPR000535">
    <property type="entry name" value="MSP_dom"/>
</dbReference>
<dbReference type="FunFam" id="2.60.40.10:FF:000334">
    <property type="entry name" value="vesicle-associated membrane protein-associated protein A isoform X1"/>
    <property type="match status" value="1"/>
</dbReference>
<dbReference type="InParanoid" id="A0A067RGG1"/>
<evidence type="ECO:0000259" key="8">
    <source>
        <dbReference type="PROSITE" id="PS50202"/>
    </source>
</evidence>
<keyword evidence="5 7" id="KW-0175">Coiled coil</keyword>
<dbReference type="eggNOG" id="KOG0439">
    <property type="taxonomic scope" value="Eukaryota"/>
</dbReference>
<keyword evidence="6" id="KW-0472">Membrane</keyword>
<evidence type="ECO:0000256" key="5">
    <source>
        <dbReference type="ARBA" id="ARBA00023054"/>
    </source>
</evidence>
<gene>
    <name evidence="9" type="ORF">L798_14720</name>
</gene>
<evidence type="ECO:0000256" key="6">
    <source>
        <dbReference type="ARBA" id="ARBA00023136"/>
    </source>
</evidence>
<dbReference type="EMBL" id="KK852482">
    <property type="protein sequence ID" value="KDR22867.1"/>
    <property type="molecule type" value="Genomic_DNA"/>
</dbReference>
<dbReference type="GO" id="GO:0005886">
    <property type="term" value="C:plasma membrane"/>
    <property type="evidence" value="ECO:0007669"/>
    <property type="project" value="TreeGrafter"/>
</dbReference>
<comment type="subcellular location">
    <subcellularLocation>
        <location evidence="1">Membrane</location>
        <topology evidence="1">Single-pass type IV membrane protein</topology>
    </subcellularLocation>
</comment>
<keyword evidence="3" id="KW-0812">Transmembrane</keyword>
<dbReference type="GO" id="GO:0090158">
    <property type="term" value="P:endoplasmic reticulum membrane organization"/>
    <property type="evidence" value="ECO:0007669"/>
    <property type="project" value="TreeGrafter"/>
</dbReference>
<dbReference type="InterPro" id="IPR013783">
    <property type="entry name" value="Ig-like_fold"/>
</dbReference>
<dbReference type="Gene3D" id="2.60.40.10">
    <property type="entry name" value="Immunoglobulins"/>
    <property type="match status" value="1"/>
</dbReference>
<dbReference type="GO" id="GO:0033149">
    <property type="term" value="F:FFAT motif binding"/>
    <property type="evidence" value="ECO:0007669"/>
    <property type="project" value="TreeGrafter"/>
</dbReference>
<protein>
    <submittedName>
        <fullName evidence="9">Vesicle-associated membrane protein-associated protein B</fullName>
    </submittedName>
</protein>
<feature type="domain" description="MSP" evidence="8">
    <location>
        <begin position="7"/>
        <end position="124"/>
    </location>
</feature>
<evidence type="ECO:0000256" key="3">
    <source>
        <dbReference type="ARBA" id="ARBA00022692"/>
    </source>
</evidence>
<keyword evidence="4" id="KW-1133">Transmembrane helix</keyword>
<dbReference type="STRING" id="136037.A0A067RGG1"/>
<comment type="similarity">
    <text evidence="2">Belongs to the VAMP-associated protein (VAP) (TC 9.B.17) family.</text>
</comment>
<dbReference type="SUPFAM" id="SSF49354">
    <property type="entry name" value="PapD-like"/>
    <property type="match status" value="1"/>
</dbReference>
<evidence type="ECO:0000256" key="2">
    <source>
        <dbReference type="ARBA" id="ARBA00008932"/>
    </source>
</evidence>
<evidence type="ECO:0000256" key="1">
    <source>
        <dbReference type="ARBA" id="ARBA00004211"/>
    </source>
</evidence>
<dbReference type="Proteomes" id="UP000027135">
    <property type="component" value="Unassembled WGS sequence"/>
</dbReference>
<reference evidence="9 10" key="1">
    <citation type="journal article" date="2014" name="Nat. Commun.">
        <title>Molecular traces of alternative social organization in a termite genome.</title>
        <authorList>
            <person name="Terrapon N."/>
            <person name="Li C."/>
            <person name="Robertson H.M."/>
            <person name="Ji L."/>
            <person name="Meng X."/>
            <person name="Booth W."/>
            <person name="Chen Z."/>
            <person name="Childers C.P."/>
            <person name="Glastad K.M."/>
            <person name="Gokhale K."/>
            <person name="Gowin J."/>
            <person name="Gronenberg W."/>
            <person name="Hermansen R.A."/>
            <person name="Hu H."/>
            <person name="Hunt B.G."/>
            <person name="Huylmans A.K."/>
            <person name="Khalil S.M."/>
            <person name="Mitchell R.D."/>
            <person name="Munoz-Torres M.C."/>
            <person name="Mustard J.A."/>
            <person name="Pan H."/>
            <person name="Reese J.T."/>
            <person name="Scharf M.E."/>
            <person name="Sun F."/>
            <person name="Vogel H."/>
            <person name="Xiao J."/>
            <person name="Yang W."/>
            <person name="Yang Z."/>
            <person name="Yang Z."/>
            <person name="Zhou J."/>
            <person name="Zhu J."/>
            <person name="Brent C.S."/>
            <person name="Elsik C.G."/>
            <person name="Goodisman M.A."/>
            <person name="Liberles D.A."/>
            <person name="Roe R.M."/>
            <person name="Vargo E.L."/>
            <person name="Vilcinskas A."/>
            <person name="Wang J."/>
            <person name="Bornberg-Bauer E."/>
            <person name="Korb J."/>
            <person name="Zhang G."/>
            <person name="Liebig J."/>
        </authorList>
    </citation>
    <scope>NUCLEOTIDE SEQUENCE [LARGE SCALE GENOMIC DNA]</scope>
    <source>
        <tissue evidence="9">Whole organism</tissue>
    </source>
</reference>
<dbReference type="PANTHER" id="PTHR10809">
    <property type="entry name" value="VESICLE-ASSOCIATED MEMBRANE PROTEIN-ASSOCIATED PROTEIN"/>
    <property type="match status" value="1"/>
</dbReference>
<dbReference type="AlphaFoldDB" id="A0A067RGG1"/>
<evidence type="ECO:0000256" key="7">
    <source>
        <dbReference type="SAM" id="Coils"/>
    </source>
</evidence>
<proteinExistence type="inferred from homology"/>
<evidence type="ECO:0000313" key="10">
    <source>
        <dbReference type="Proteomes" id="UP000027135"/>
    </source>
</evidence>
<sequence>MAKQEQVLIIEPQHELKFRGPFTSPVTSYMKLTNPSEKKVCFKIKTTAPKKYCVRPNSGVLDAKGIIDVAVSLQPFDFDPNEKSKHKFMVQTMIAPDGEISMDSLWKDVNPDNLMDSKLKCVFEMPVDPATTGPQENNVDVSPAVHEEKAKRIGDGVKASPKPNSTVEGELLKAAAEVKHLREEESSLRQENLQLKEEILRLRRSPAVAALDSTAPILASGTAVTTASLPMICAPNEMQATGMFAEQLHILLCDGVRGLVQLVQQLLYTPEHNLRVLCCLVMVPGMKR</sequence>
<dbReference type="PANTHER" id="PTHR10809:SF6">
    <property type="entry name" value="AT11025P-RELATED"/>
    <property type="match status" value="1"/>
</dbReference>